<feature type="compositionally biased region" description="Low complexity" evidence="1">
    <location>
        <begin position="638"/>
        <end position="649"/>
    </location>
</feature>
<feature type="compositionally biased region" description="Polar residues" evidence="1">
    <location>
        <begin position="912"/>
        <end position="922"/>
    </location>
</feature>
<dbReference type="InterPro" id="IPR035986">
    <property type="entry name" value="PKD_dom_sf"/>
</dbReference>
<feature type="region of interest" description="Disordered" evidence="1">
    <location>
        <begin position="572"/>
        <end position="688"/>
    </location>
</feature>
<evidence type="ECO:0000313" key="2">
    <source>
        <dbReference type="EMBL" id="VAW76142.1"/>
    </source>
</evidence>
<sequence>MYCLNTKPQQLVHALGKRIGWFLGLSLMVMSAHASHFRGGQLNWTIPDPVNAPLTVEFTLITTWTQGNLCDFNTTVPLDFGDGTPVPSLACSLIASGTDSSGNVYEMSESSVTHTYAAEGNYLAFHDGNARIASLQNASSDPWRIESQVALGNGNTAAPQAILFTLNQMEIGGVQTLSFPMGDSDNDPLSCRFSTSPESSITTPEPILGNTISIASLNNLCTISWDTTGGNNGDLYAISVAVESLHSAQTSSLTLDFILELVTSIPIANSISGSGDGIFVLAPGDSVSIDVTADHSADLAMDFTLLGSLPPGAVLAPASGSNNPDLTTVNLSYTAGFADQGNSYPMVFSFADSSNLIRNTNIIITVTPQDTDGDGILDKTDGIGVDTDGDGIDNYLDLDSDNDGITDAEEGTVDTDGDGVQDRLDLDSDNDGIYDASESGGDPVLDVDADGRVDGALGANGLLDALETAVDSGLADYNGDGIQDAPADTDADTVADFRDLDSDNDGITDSLEAGNSDPDLDGIIGTGVPVVDADGIPAGGGSVPLDTDTDGTADFLDLDSDGDGLFDATEAGVLPADDANNDGRVDGAVGGNGLPDAVENGSGQVDYDGDGTPDAPANTDGDGLQDYRDLDSDGDGVPDATDAFPTDAAESVDTDGDGVGDVADLDRDNDGILNTVEGVGDTDGDGIDDQFDLDSDNDGIYDAIESGANPALDGDSDGRVDGAVGSNGLLDALETAVDSGLTDYDGDTNPDAPADTDTDTVPDFQDLDSDNDSITDVLEVGGADADADGMLGNSPVTVDADGLVNGAGLAPVDTDADSVADFRDLDADGDTLNDIIEAGGADVNGDGIIDGFIDGDGDGYDDSTVIPASGSLPDTDVDGTPDFQDNGDLDGDGLADDVDIDDDNDGIPDSLEGNNITDTDGD</sequence>
<dbReference type="PANTHER" id="PTHR10199:SF119">
    <property type="entry name" value="RE20510P"/>
    <property type="match status" value="1"/>
</dbReference>
<dbReference type="InterPro" id="IPR028974">
    <property type="entry name" value="TSP_type-3_rpt"/>
</dbReference>
<dbReference type="SUPFAM" id="SSF103647">
    <property type="entry name" value="TSP type-3 repeat"/>
    <property type="match status" value="2"/>
</dbReference>
<evidence type="ECO:0000256" key="1">
    <source>
        <dbReference type="SAM" id="MobiDB-lite"/>
    </source>
</evidence>
<feature type="region of interest" description="Disordered" evidence="1">
    <location>
        <begin position="501"/>
        <end position="521"/>
    </location>
</feature>
<dbReference type="Gene3D" id="4.10.1080.10">
    <property type="entry name" value="TSP type-3 repeat"/>
    <property type="match status" value="2"/>
</dbReference>
<accession>A0A3B0YLK6</accession>
<dbReference type="EMBL" id="UOFN01000055">
    <property type="protein sequence ID" value="VAW76142.1"/>
    <property type="molecule type" value="Genomic_DNA"/>
</dbReference>
<name>A0A3B0YLK6_9ZZZZ</name>
<dbReference type="GO" id="GO:0005509">
    <property type="term" value="F:calcium ion binding"/>
    <property type="evidence" value="ECO:0007669"/>
    <property type="project" value="InterPro"/>
</dbReference>
<proteinExistence type="predicted"/>
<protein>
    <submittedName>
        <fullName evidence="2">Internalin, putative</fullName>
    </submittedName>
</protein>
<reference evidence="2" key="1">
    <citation type="submission" date="2018-06" db="EMBL/GenBank/DDBJ databases">
        <authorList>
            <person name="Zhirakovskaya E."/>
        </authorList>
    </citation>
    <scope>NUCLEOTIDE SEQUENCE</scope>
</reference>
<feature type="compositionally biased region" description="Acidic residues" evidence="1">
    <location>
        <begin position="875"/>
        <end position="906"/>
    </location>
</feature>
<dbReference type="SUPFAM" id="SSF49299">
    <property type="entry name" value="PKD domain"/>
    <property type="match status" value="1"/>
</dbReference>
<feature type="region of interest" description="Disordered" evidence="1">
    <location>
        <begin position="860"/>
        <end position="922"/>
    </location>
</feature>
<dbReference type="PANTHER" id="PTHR10199">
    <property type="entry name" value="THROMBOSPONDIN"/>
    <property type="match status" value="1"/>
</dbReference>
<organism evidence="2">
    <name type="scientific">hydrothermal vent metagenome</name>
    <dbReference type="NCBI Taxonomy" id="652676"/>
    <lineage>
        <taxon>unclassified sequences</taxon>
        <taxon>metagenomes</taxon>
        <taxon>ecological metagenomes</taxon>
    </lineage>
</organism>
<dbReference type="AlphaFoldDB" id="A0A3B0YLK6"/>
<feature type="non-terminal residue" evidence="2">
    <location>
        <position position="922"/>
    </location>
</feature>
<gene>
    <name evidence="2" type="ORF">MNBD_GAMMA15-1653</name>
</gene>